<dbReference type="RefSeq" id="WP_379901093.1">
    <property type="nucleotide sequence ID" value="NZ_JBHRTR010000028.1"/>
</dbReference>
<protein>
    <submittedName>
        <fullName evidence="3">Copper chaperone PCu(A)C</fullName>
    </submittedName>
</protein>
<dbReference type="PANTHER" id="PTHR36302">
    <property type="entry name" value="BLR7088 PROTEIN"/>
    <property type="match status" value="1"/>
</dbReference>
<dbReference type="Proteomes" id="UP001595528">
    <property type="component" value="Unassembled WGS sequence"/>
</dbReference>
<evidence type="ECO:0000256" key="1">
    <source>
        <dbReference type="SAM" id="MobiDB-lite"/>
    </source>
</evidence>
<dbReference type="SUPFAM" id="SSF110087">
    <property type="entry name" value="DR1885-like metal-binding protein"/>
    <property type="match status" value="1"/>
</dbReference>
<sequence>MRLLACLIAAGMIAGSLPALAKDDGHPTVKVEEAWTRATPPAARAAGGFATIRNAGPEDDRLIGASSPIGTVEIHTMEMNDGIMKMRHLPDGLAIPAGGTVELKPGSDHLMFLDLAAPVIEGPPVPVTLQFEKAGEVSVEMFVAPIGARAPKGMGSKDHGDMNHDGMKKQ</sequence>
<dbReference type="InterPro" id="IPR058248">
    <property type="entry name" value="Lxx211020-like"/>
</dbReference>
<feature type="compositionally biased region" description="Basic and acidic residues" evidence="1">
    <location>
        <begin position="155"/>
        <end position="170"/>
    </location>
</feature>
<name>A0ABV7L1I4_9PROT</name>
<proteinExistence type="predicted"/>
<reference evidence="4" key="1">
    <citation type="journal article" date="2019" name="Int. J. Syst. Evol. Microbiol.">
        <title>The Global Catalogue of Microorganisms (GCM) 10K type strain sequencing project: providing services to taxonomists for standard genome sequencing and annotation.</title>
        <authorList>
            <consortium name="The Broad Institute Genomics Platform"/>
            <consortium name="The Broad Institute Genome Sequencing Center for Infectious Disease"/>
            <person name="Wu L."/>
            <person name="Ma J."/>
        </authorList>
    </citation>
    <scope>NUCLEOTIDE SEQUENCE [LARGE SCALE GENOMIC DNA]</scope>
    <source>
        <strain evidence="4">KCTC 42964</strain>
    </source>
</reference>
<dbReference type="Gene3D" id="2.60.40.1890">
    <property type="entry name" value="PCu(A)C copper chaperone"/>
    <property type="match status" value="1"/>
</dbReference>
<accession>A0ABV7L1I4</accession>
<feature type="signal peptide" evidence="2">
    <location>
        <begin position="1"/>
        <end position="21"/>
    </location>
</feature>
<organism evidence="3 4">
    <name type="scientific">Marinibaculum pumilum</name>
    <dbReference type="NCBI Taxonomy" id="1766165"/>
    <lineage>
        <taxon>Bacteria</taxon>
        <taxon>Pseudomonadati</taxon>
        <taxon>Pseudomonadota</taxon>
        <taxon>Alphaproteobacteria</taxon>
        <taxon>Rhodospirillales</taxon>
        <taxon>Rhodospirillaceae</taxon>
        <taxon>Marinibaculum</taxon>
    </lineage>
</organism>
<evidence type="ECO:0000313" key="4">
    <source>
        <dbReference type="Proteomes" id="UP001595528"/>
    </source>
</evidence>
<comment type="caution">
    <text evidence="3">The sequence shown here is derived from an EMBL/GenBank/DDBJ whole genome shotgun (WGS) entry which is preliminary data.</text>
</comment>
<dbReference type="EMBL" id="JBHRTR010000028">
    <property type="protein sequence ID" value="MFC3228201.1"/>
    <property type="molecule type" value="Genomic_DNA"/>
</dbReference>
<dbReference type="InterPro" id="IPR007410">
    <property type="entry name" value="LpqE-like"/>
</dbReference>
<evidence type="ECO:0000256" key="2">
    <source>
        <dbReference type="SAM" id="SignalP"/>
    </source>
</evidence>
<feature type="region of interest" description="Disordered" evidence="1">
    <location>
        <begin position="150"/>
        <end position="170"/>
    </location>
</feature>
<keyword evidence="2" id="KW-0732">Signal</keyword>
<dbReference type="PANTHER" id="PTHR36302:SF1">
    <property type="entry name" value="COPPER CHAPERONE PCU(A)C"/>
    <property type="match status" value="1"/>
</dbReference>
<dbReference type="InterPro" id="IPR036182">
    <property type="entry name" value="PCuAC_sf"/>
</dbReference>
<gene>
    <name evidence="3" type="ORF">ACFOGJ_13230</name>
</gene>
<dbReference type="Pfam" id="PF04314">
    <property type="entry name" value="PCuAC"/>
    <property type="match status" value="1"/>
</dbReference>
<feature type="chain" id="PRO_5046477068" evidence="2">
    <location>
        <begin position="22"/>
        <end position="170"/>
    </location>
</feature>
<evidence type="ECO:0000313" key="3">
    <source>
        <dbReference type="EMBL" id="MFC3228201.1"/>
    </source>
</evidence>
<keyword evidence="4" id="KW-1185">Reference proteome</keyword>